<keyword evidence="1" id="KW-0472">Membrane</keyword>
<dbReference type="AlphaFoldDB" id="A0A2U3KLV0"/>
<sequence length="455" mass="49791">MFSRHIQPLRRAVARVAVMVLACVSLAGASATLLLEEPYGKLGFFTATGHAAVYLSGVCADTPLVLRPCAPGETGVVVSRYDGVGGYDWIAVPLTGYLYSVDRPEDVPLFADAKMVNFLRDRYRRAHLEDVAPDRKNGEPPGGNWYELVGASYDRTIYGFEIETTPEQDEALIQKLNSSPNESHFHLVSNNCADFAKDIINFYYPKAMHRSLIADVGITTPKQMAKRLVKFNQRHPKIGYSRLVIAQVPGSMPRSSAVHGVVESFLKSKKYFVPSAVASPIFAGCVFAVYVGTGTGHFQPARNAMVLSPGNEPEPPLGSEDRRAYQRQLQNLLAGSYPVTSGWTVDKAWSRLQARARTDLDDQGRPILQLPLAGRIVRIGASADNVLNGSAPPQLTRELLEARLQSELRRKSPPAISESEVSRDWKLLQQALGDGESGLTAVSTARAESISQNRP</sequence>
<evidence type="ECO:0000256" key="1">
    <source>
        <dbReference type="SAM" id="Phobius"/>
    </source>
</evidence>
<feature type="transmembrane region" description="Helical" evidence="1">
    <location>
        <begin position="12"/>
        <end position="35"/>
    </location>
</feature>
<dbReference type="OrthoDB" id="107895at2"/>
<proteinExistence type="predicted"/>
<keyword evidence="1" id="KW-1133">Transmembrane helix</keyword>
<evidence type="ECO:0000313" key="3">
    <source>
        <dbReference type="Proteomes" id="UP000238701"/>
    </source>
</evidence>
<keyword evidence="1" id="KW-0812">Transmembrane</keyword>
<dbReference type="EMBL" id="OMOD01000124">
    <property type="protein sequence ID" value="SPF40616.1"/>
    <property type="molecule type" value="Genomic_DNA"/>
</dbReference>
<accession>A0A2U3KLV0</accession>
<dbReference type="Proteomes" id="UP000238701">
    <property type="component" value="Unassembled WGS sequence"/>
</dbReference>
<organism evidence="2 3">
    <name type="scientific">Candidatus Sulfotelmatobacter kueseliae</name>
    <dbReference type="NCBI Taxonomy" id="2042962"/>
    <lineage>
        <taxon>Bacteria</taxon>
        <taxon>Pseudomonadati</taxon>
        <taxon>Acidobacteriota</taxon>
        <taxon>Terriglobia</taxon>
        <taxon>Terriglobales</taxon>
        <taxon>Candidatus Korobacteraceae</taxon>
        <taxon>Candidatus Sulfotelmatobacter</taxon>
    </lineage>
</organism>
<evidence type="ECO:0008006" key="4">
    <source>
        <dbReference type="Google" id="ProtNLM"/>
    </source>
</evidence>
<gene>
    <name evidence="2" type="ORF">SBA1_310026</name>
</gene>
<evidence type="ECO:0000313" key="2">
    <source>
        <dbReference type="EMBL" id="SPF40616.1"/>
    </source>
</evidence>
<reference evidence="3" key="1">
    <citation type="submission" date="2018-02" db="EMBL/GenBank/DDBJ databases">
        <authorList>
            <person name="Hausmann B."/>
        </authorList>
    </citation>
    <scope>NUCLEOTIDE SEQUENCE [LARGE SCALE GENOMIC DNA]</scope>
    <source>
        <strain evidence="3">Peat soil MAG SbA1</strain>
    </source>
</reference>
<name>A0A2U3KLV0_9BACT</name>
<protein>
    <recommendedName>
        <fullName evidence="4">DUF4105 domain-containing protein</fullName>
    </recommendedName>
</protein>